<protein>
    <recommendedName>
        <fullName evidence="2">Right handed beta helix domain-containing protein</fullName>
    </recommendedName>
</protein>
<name>A0AAU8DQW4_9ACTN</name>
<dbReference type="SUPFAM" id="SSF51126">
    <property type="entry name" value="Pectin lyase-like"/>
    <property type="match status" value="1"/>
</dbReference>
<dbReference type="InterPro" id="IPR011050">
    <property type="entry name" value="Pectin_lyase_fold/virulence"/>
</dbReference>
<reference evidence="1" key="1">
    <citation type="submission" date="2024-05" db="EMBL/GenBank/DDBJ databases">
        <authorList>
            <person name="Cai S.Y."/>
            <person name="Jin L.M."/>
            <person name="Li H.R."/>
        </authorList>
    </citation>
    <scope>NUCLEOTIDE SEQUENCE</scope>
    <source>
        <strain evidence="1">A5-74</strain>
    </source>
</reference>
<gene>
    <name evidence="1" type="ORF">ABLG96_20815</name>
</gene>
<proteinExistence type="predicted"/>
<dbReference type="AlphaFoldDB" id="A0AAU8DQW4"/>
<organism evidence="1">
    <name type="scientific">Nakamurella sp. A5-74</name>
    <dbReference type="NCBI Taxonomy" id="3158264"/>
    <lineage>
        <taxon>Bacteria</taxon>
        <taxon>Bacillati</taxon>
        <taxon>Actinomycetota</taxon>
        <taxon>Actinomycetes</taxon>
        <taxon>Nakamurellales</taxon>
        <taxon>Nakamurellaceae</taxon>
        <taxon>Nakamurella</taxon>
    </lineage>
</organism>
<accession>A0AAU8DQW4</accession>
<evidence type="ECO:0000313" key="1">
    <source>
        <dbReference type="EMBL" id="XCG63598.1"/>
    </source>
</evidence>
<dbReference type="RefSeq" id="WP_353649213.1">
    <property type="nucleotide sequence ID" value="NZ_CP159218.1"/>
</dbReference>
<evidence type="ECO:0008006" key="2">
    <source>
        <dbReference type="Google" id="ProtNLM"/>
    </source>
</evidence>
<sequence>MTAPGSVIDNMEIRGRLIIQAADVTVNNSLITGPEDPASAGRGGIVQNTGGFANLVIKNSVVKEARQSVNNTECVVGSNFTLDSSTVEGCIDNVQIRGSNVTLRNNTLKNTVKYASDSAQGGGPSHSDNVQVLRGDNILIEGNTITGSQNFAVLGSSEQGSMMNLRVRNNYVDGGSWTMKFSNKTLTGSINPQSVVLAGNRFGGHSAQGVDLIVARGVNFSDQGGNVRADTGAAVQISWVPSGG</sequence>
<dbReference type="EMBL" id="CP159218">
    <property type="protein sequence ID" value="XCG63598.1"/>
    <property type="molecule type" value="Genomic_DNA"/>
</dbReference>